<comment type="catalytic activity">
    <reaction evidence="9">
        <text>L-seryl-[protein] + ATP = O-phospho-L-seryl-[protein] + ADP + H(+)</text>
        <dbReference type="Rhea" id="RHEA:17989"/>
        <dbReference type="Rhea" id="RHEA-COMP:9863"/>
        <dbReference type="Rhea" id="RHEA-COMP:11604"/>
        <dbReference type="ChEBI" id="CHEBI:15378"/>
        <dbReference type="ChEBI" id="CHEBI:29999"/>
        <dbReference type="ChEBI" id="CHEBI:30616"/>
        <dbReference type="ChEBI" id="CHEBI:83421"/>
        <dbReference type="ChEBI" id="CHEBI:456216"/>
        <dbReference type="EC" id="2.7.11.1"/>
    </reaction>
</comment>
<organism evidence="12 13">
    <name type="scientific">Populus tomentosa</name>
    <name type="common">Chinese white poplar</name>
    <dbReference type="NCBI Taxonomy" id="118781"/>
    <lineage>
        <taxon>Eukaryota</taxon>
        <taxon>Viridiplantae</taxon>
        <taxon>Streptophyta</taxon>
        <taxon>Embryophyta</taxon>
        <taxon>Tracheophyta</taxon>
        <taxon>Spermatophyta</taxon>
        <taxon>Magnoliopsida</taxon>
        <taxon>eudicotyledons</taxon>
        <taxon>Gunneridae</taxon>
        <taxon>Pentapetalae</taxon>
        <taxon>rosids</taxon>
        <taxon>fabids</taxon>
        <taxon>Malpighiales</taxon>
        <taxon>Salicaceae</taxon>
        <taxon>Saliceae</taxon>
        <taxon>Populus</taxon>
    </lineage>
</organism>
<keyword evidence="7" id="KW-0067">ATP-binding</keyword>
<dbReference type="EMBL" id="JAAWWB010000019">
    <property type="protein sequence ID" value="KAG6760468.1"/>
    <property type="molecule type" value="Genomic_DNA"/>
</dbReference>
<evidence type="ECO:0000256" key="5">
    <source>
        <dbReference type="ARBA" id="ARBA00022741"/>
    </source>
</evidence>
<dbReference type="InterPro" id="IPR054722">
    <property type="entry name" value="PolX-like_BBD"/>
</dbReference>
<dbReference type="InterPro" id="IPR008271">
    <property type="entry name" value="Ser/Thr_kinase_AS"/>
</dbReference>
<evidence type="ECO:0000256" key="4">
    <source>
        <dbReference type="ARBA" id="ARBA00022679"/>
    </source>
</evidence>
<dbReference type="PROSITE" id="PS50011">
    <property type="entry name" value="PROTEIN_KINASE_DOM"/>
    <property type="match status" value="1"/>
</dbReference>
<accession>A0A8X7YX65</accession>
<evidence type="ECO:0000259" key="11">
    <source>
        <dbReference type="PROSITE" id="PS50011"/>
    </source>
</evidence>
<dbReference type="FunFam" id="1.10.510.10:FF:000020">
    <property type="entry name" value="serine/threonine-protein kinase D6PK-like"/>
    <property type="match status" value="1"/>
</dbReference>
<dbReference type="SMART" id="SM00220">
    <property type="entry name" value="S_TKc"/>
    <property type="match status" value="1"/>
</dbReference>
<sequence length="1089" mass="121166">MEIPTDLVDTMAAPTDLVEQNPQGTEAILEDLTTRMTQALRQSLNQTPAVTYDTAAPIAIKLNGTNYALWSQIVEMYISGKDKLGYINGDLPQPELNDPTFRRWRTENSIVKGWLINSMDPSLVGNFIRFPTAKQVWESIATTYFDGNDKSQVYDLKRRVTRMKQNGESIEGYYNCLQGLWREIDYRRPNPMECAIDVQRHNTLLQEDRVYVFLDGLDDQLDKIRSDVLQLQPFPSVEQAYAYVRREDIRQSVMLETNGGPTASVMATKSGKQNQMLRMTKRAPGYAATGGSKNLSGGLGCSHCGNAKHTRETCFKLHGYPEWWNEFKAKKSQEANGRVGRAAIAHGGVERTAIAHAEPTLSLIPCVETKAETASNGSDQGKGCCYTSSALVVSTKQKDDDWIVDSGATDHMTYNPDDLDEYITPRRNNISNANGVLYPVTGAGTVQLSPSISLTNTLLVPSLTTKLISVGQATEDLNCIVLMYPHFCLFQDILTKKIIGRGNEEMGILPIHADEERDIRAVINVEREDDDDATGTPSEDMETKRAATVEEEMGVSVDMGEEDLIADLAVDTGDKEAEMESETEHTSSIAWPNPIFPVHTSLLHPLQSLNSLSLHTLNPKPQLSDPLPTTILSVTTTAASTMEPSVEDLTDDLDNLSFTSTTTAVETRHSTSSGSETTWTTSTSSLMSNSCKPHHPPQCDECWHAIQRESSGNSPLTLADLRFVHKLGSGDIGSVYLVVLKEGNECLFAAKVMDKKEMATRNKDSRARIEREILEMLEHPFLPPLYATLDSPRWSCLLTEFCPGGDLHVLRQRQPDRRFDEAAVRFYASEVVAALEYLHMMGIVYRDLKPENVLIRSDGHIMLTDFDLSLKDDNSTSTAQIISDQNPPITSSTSDYPSDTSQFATSSCILPNCIVPAVSCLQPCRKRKKKFNQRGTLEIVAEPIDVRSMSFVGTHEYLAPEIVSGEGHGSAVDWWTLGIFIFEMFYGVTPFKGMDHELTLANVVARALEFPKEPSVPVFAKDLITQLLIKDPTRRLGSTMGATAIKHHQFFEEINWALLRCKTPPYIPQPFTYKNFIATNHGNNSIEHY</sequence>
<comment type="similarity">
    <text evidence="1">Belongs to the protein kinase superfamily. AGC Ser/Thr protein kinase family.</text>
</comment>
<keyword evidence="6" id="KW-0418">Kinase</keyword>
<dbReference type="Pfam" id="PF14244">
    <property type="entry name" value="Retrotran_gag_3"/>
    <property type="match status" value="1"/>
</dbReference>
<dbReference type="GO" id="GO:0004674">
    <property type="term" value="F:protein serine/threonine kinase activity"/>
    <property type="evidence" value="ECO:0007669"/>
    <property type="project" value="UniProtKB-KW"/>
</dbReference>
<evidence type="ECO:0000256" key="2">
    <source>
        <dbReference type="ARBA" id="ARBA00012513"/>
    </source>
</evidence>
<dbReference type="EC" id="2.7.11.1" evidence="2"/>
<dbReference type="Proteomes" id="UP000886885">
    <property type="component" value="Chromosome 10A"/>
</dbReference>
<dbReference type="InterPro" id="IPR029472">
    <property type="entry name" value="Copia-like_N"/>
</dbReference>
<dbReference type="OrthoDB" id="851005at2759"/>
<keyword evidence="13" id="KW-1185">Reference proteome</keyword>
<dbReference type="PANTHER" id="PTHR45637">
    <property type="entry name" value="FLIPPASE KINASE 1-RELATED"/>
    <property type="match status" value="1"/>
</dbReference>
<evidence type="ECO:0000256" key="3">
    <source>
        <dbReference type="ARBA" id="ARBA00022527"/>
    </source>
</evidence>
<dbReference type="FunFam" id="3.30.200.20:FF:000510">
    <property type="entry name" value="serine/threonine-protein kinase D6PKL2"/>
    <property type="match status" value="1"/>
</dbReference>
<feature type="region of interest" description="Disordered" evidence="10">
    <location>
        <begin position="663"/>
        <end position="684"/>
    </location>
</feature>
<evidence type="ECO:0000313" key="12">
    <source>
        <dbReference type="EMBL" id="KAG6760468.1"/>
    </source>
</evidence>
<evidence type="ECO:0000313" key="13">
    <source>
        <dbReference type="Proteomes" id="UP000886885"/>
    </source>
</evidence>
<evidence type="ECO:0000256" key="7">
    <source>
        <dbReference type="ARBA" id="ARBA00022840"/>
    </source>
</evidence>
<reference evidence="12" key="1">
    <citation type="journal article" date="2020" name="bioRxiv">
        <title>Hybrid origin of Populus tomentosa Carr. identified through genome sequencing and phylogenomic analysis.</title>
        <authorList>
            <person name="An X."/>
            <person name="Gao K."/>
            <person name="Chen Z."/>
            <person name="Li J."/>
            <person name="Yang X."/>
            <person name="Yang X."/>
            <person name="Zhou J."/>
            <person name="Guo T."/>
            <person name="Zhao T."/>
            <person name="Huang S."/>
            <person name="Miao D."/>
            <person name="Khan W.U."/>
            <person name="Rao P."/>
            <person name="Ye M."/>
            <person name="Lei B."/>
            <person name="Liao W."/>
            <person name="Wang J."/>
            <person name="Ji L."/>
            <person name="Li Y."/>
            <person name="Guo B."/>
            <person name="Mustafa N.S."/>
            <person name="Li S."/>
            <person name="Yun Q."/>
            <person name="Keller S.R."/>
            <person name="Mao J."/>
            <person name="Zhang R."/>
            <person name="Strauss S.H."/>
        </authorList>
    </citation>
    <scope>NUCLEOTIDE SEQUENCE</scope>
    <source>
        <strain evidence="12">GM15</strain>
        <tissue evidence="12">Leaf</tissue>
    </source>
</reference>
<protein>
    <recommendedName>
        <fullName evidence="2">non-specific serine/threonine protein kinase</fullName>
        <ecNumber evidence="2">2.7.11.1</ecNumber>
    </recommendedName>
</protein>
<dbReference type="CDD" id="cd05574">
    <property type="entry name" value="STKc_phototropin_like"/>
    <property type="match status" value="1"/>
</dbReference>
<dbReference type="Pfam" id="PF00069">
    <property type="entry name" value="Pkinase"/>
    <property type="match status" value="2"/>
</dbReference>
<evidence type="ECO:0000256" key="10">
    <source>
        <dbReference type="SAM" id="MobiDB-lite"/>
    </source>
</evidence>
<keyword evidence="3" id="KW-0723">Serine/threonine-protein kinase</keyword>
<gene>
    <name evidence="12" type="ORF">POTOM_036991</name>
</gene>
<keyword evidence="5" id="KW-0547">Nucleotide-binding</keyword>
<evidence type="ECO:0000256" key="8">
    <source>
        <dbReference type="ARBA" id="ARBA00047899"/>
    </source>
</evidence>
<dbReference type="GO" id="GO:0005524">
    <property type="term" value="F:ATP binding"/>
    <property type="evidence" value="ECO:0007669"/>
    <property type="project" value="UniProtKB-KW"/>
</dbReference>
<feature type="domain" description="Protein kinase" evidence="11">
    <location>
        <begin position="721"/>
        <end position="1051"/>
    </location>
</feature>
<comment type="caution">
    <text evidence="12">The sequence shown here is derived from an EMBL/GenBank/DDBJ whole genome shotgun (WGS) entry which is preliminary data.</text>
</comment>
<evidence type="ECO:0000256" key="9">
    <source>
        <dbReference type="ARBA" id="ARBA00048679"/>
    </source>
</evidence>
<evidence type="ECO:0000256" key="1">
    <source>
        <dbReference type="ARBA" id="ARBA00009903"/>
    </source>
</evidence>
<dbReference type="FunFam" id="1.10.510.10:FF:000294">
    <property type="entry name" value="Serine/threonine-protein kinase OXI1"/>
    <property type="match status" value="1"/>
</dbReference>
<keyword evidence="4" id="KW-0808">Transferase</keyword>
<dbReference type="PROSITE" id="PS00108">
    <property type="entry name" value="PROTEIN_KINASE_ST"/>
    <property type="match status" value="1"/>
</dbReference>
<dbReference type="Pfam" id="PF22936">
    <property type="entry name" value="Pol_BBD"/>
    <property type="match status" value="1"/>
</dbReference>
<evidence type="ECO:0000256" key="6">
    <source>
        <dbReference type="ARBA" id="ARBA00022777"/>
    </source>
</evidence>
<comment type="catalytic activity">
    <reaction evidence="8">
        <text>L-threonyl-[protein] + ATP = O-phospho-L-threonyl-[protein] + ADP + H(+)</text>
        <dbReference type="Rhea" id="RHEA:46608"/>
        <dbReference type="Rhea" id="RHEA-COMP:11060"/>
        <dbReference type="Rhea" id="RHEA-COMP:11605"/>
        <dbReference type="ChEBI" id="CHEBI:15378"/>
        <dbReference type="ChEBI" id="CHEBI:30013"/>
        <dbReference type="ChEBI" id="CHEBI:30616"/>
        <dbReference type="ChEBI" id="CHEBI:61977"/>
        <dbReference type="ChEBI" id="CHEBI:456216"/>
        <dbReference type="EC" id="2.7.11.1"/>
    </reaction>
</comment>
<dbReference type="AlphaFoldDB" id="A0A8X7YX65"/>
<proteinExistence type="inferred from homology"/>
<dbReference type="InterPro" id="IPR000719">
    <property type="entry name" value="Prot_kinase_dom"/>
</dbReference>
<name>A0A8X7YX65_POPTO</name>
<feature type="compositionally biased region" description="Low complexity" evidence="10">
    <location>
        <begin position="670"/>
        <end position="684"/>
    </location>
</feature>